<sequence length="181" mass="20559">MPTPQRRGNRNDMIVYIIPVNHGNGGGPDEFRITPRMESILMEIAARMQTMGAKLSHLTETSNNNSLQLSRLEKKVNEEESRQMEGRYGEGVPPMGNQERARSGRRGNSPEQGRSGMRSPICIFRNGDYWATQCRGFESLEARCMRLREIGKCERCLRNNDHLVTSCNARSTCFYCARAGR</sequence>
<dbReference type="OrthoDB" id="5866078at2759"/>
<evidence type="ECO:0000256" key="1">
    <source>
        <dbReference type="SAM" id="MobiDB-lite"/>
    </source>
</evidence>
<feature type="region of interest" description="Disordered" evidence="1">
    <location>
        <begin position="75"/>
        <end position="117"/>
    </location>
</feature>
<accession>A0A016X3J9</accession>
<gene>
    <name evidence="2" type="primary">Acey_s0408.g928</name>
    <name evidence="2" type="ORF">Y032_0408g928</name>
</gene>
<comment type="caution">
    <text evidence="2">The sequence shown here is derived from an EMBL/GenBank/DDBJ whole genome shotgun (WGS) entry which is preliminary data.</text>
</comment>
<name>A0A016X3J9_9BILA</name>
<organism evidence="2 3">
    <name type="scientific">Ancylostoma ceylanicum</name>
    <dbReference type="NCBI Taxonomy" id="53326"/>
    <lineage>
        <taxon>Eukaryota</taxon>
        <taxon>Metazoa</taxon>
        <taxon>Ecdysozoa</taxon>
        <taxon>Nematoda</taxon>
        <taxon>Chromadorea</taxon>
        <taxon>Rhabditida</taxon>
        <taxon>Rhabditina</taxon>
        <taxon>Rhabditomorpha</taxon>
        <taxon>Strongyloidea</taxon>
        <taxon>Ancylostomatidae</taxon>
        <taxon>Ancylostomatinae</taxon>
        <taxon>Ancylostoma</taxon>
    </lineage>
</organism>
<feature type="compositionally biased region" description="Basic and acidic residues" evidence="1">
    <location>
        <begin position="75"/>
        <end position="88"/>
    </location>
</feature>
<keyword evidence="3" id="KW-1185">Reference proteome</keyword>
<dbReference type="Proteomes" id="UP000024635">
    <property type="component" value="Unassembled WGS sequence"/>
</dbReference>
<dbReference type="EMBL" id="JARK01000008">
    <property type="protein sequence ID" value="EYC46097.1"/>
    <property type="molecule type" value="Genomic_DNA"/>
</dbReference>
<evidence type="ECO:0000313" key="3">
    <source>
        <dbReference type="Proteomes" id="UP000024635"/>
    </source>
</evidence>
<reference evidence="3" key="1">
    <citation type="journal article" date="2015" name="Nat. Genet.">
        <title>The genome and transcriptome of the zoonotic hookworm Ancylostoma ceylanicum identify infection-specific gene families.</title>
        <authorList>
            <person name="Schwarz E.M."/>
            <person name="Hu Y."/>
            <person name="Antoshechkin I."/>
            <person name="Miller M.M."/>
            <person name="Sternberg P.W."/>
            <person name="Aroian R.V."/>
        </authorList>
    </citation>
    <scope>NUCLEOTIDE SEQUENCE</scope>
    <source>
        <strain evidence="3">HY135</strain>
    </source>
</reference>
<protein>
    <submittedName>
        <fullName evidence="2">Uncharacterized protein</fullName>
    </submittedName>
</protein>
<proteinExistence type="predicted"/>
<evidence type="ECO:0000313" key="2">
    <source>
        <dbReference type="EMBL" id="EYC46097.1"/>
    </source>
</evidence>
<dbReference type="AlphaFoldDB" id="A0A016X3J9"/>